<protein>
    <recommendedName>
        <fullName evidence="4">Ubiquitin-like protease family profile domain-containing protein</fullName>
    </recommendedName>
</protein>
<reference evidence="5 6" key="1">
    <citation type="journal article" date="2018" name="PLoS Genet.">
        <title>Population sequencing reveals clonal diversity and ancestral inbreeding in the grapevine cultivar Chardonnay.</title>
        <authorList>
            <person name="Roach M.J."/>
            <person name="Johnson D.L."/>
            <person name="Bohlmann J."/>
            <person name="van Vuuren H.J."/>
            <person name="Jones S.J."/>
            <person name="Pretorius I.S."/>
            <person name="Schmidt S.A."/>
            <person name="Borneman A.R."/>
        </authorList>
    </citation>
    <scope>NUCLEOTIDE SEQUENCE [LARGE SCALE GENOMIC DNA]</scope>
    <source>
        <strain evidence="6">cv. Chardonnay</strain>
        <tissue evidence="5">Leaf</tissue>
    </source>
</reference>
<dbReference type="InterPro" id="IPR038765">
    <property type="entry name" value="Papain-like_cys_pep_sf"/>
</dbReference>
<sequence>MAFFISVDPLPSTITIGFGLRAELKYIALIYLAISVCHILFPHRSPPAVPSVLSIVGYLRDQPATFPSSNASCDVIPNTMMLSRGFASRCADSESILLESNRFREAILGSGHTFKNAEEFQNAIYQMSLGGRFEYKYKKNSPTDMSMKCSVEGCPWKIKAHAVDGNAKGNQPDTIVEYTSHEAIDPCHLSGPYKGALLSAISYDADNGMFSLALGVENFSSFLNKQNNIGKKGKEDVLLLLDNIAYARLDIDYNEVEAYNNNFILQWPLRSYDLTTADVGLVFGLSTTGRFLQIAITPSDYPFGTLNTCEERLLNLPIGEEFRKCFLYYACATILVPTSRIDGCRKLWHTIHEDGFRNDVSWDQFVVDQLVEISSVHVPMTVPLLSAWSDELIKQRLVAKISEFGSFGHGEEFNDSSPPRTYVEAENRLTSSHEILEQYYAAECAIKAYQKGIQQQLGIMHGLMHILDAQIERSEWEATTSASDGSQSIVTIHSATTNPTVCHKDGPKQATTIVFDGDFDPSDNEELVAMHDTSLSRDNLASFQGDNWIGNDVVDAYCRMFLFEDISRTKLFLSPYIAEMVMRYNAKHLTQDAVIARFKPYLYPLDVSYQNVNEVYLPVLVQNHWTFYVYDLQNKRIQLLDSRPGRKRSCMSGIQQNLTKVVLWLVTYKKEMVDIDFKMFCFVMPDIPC</sequence>
<comment type="caution">
    <text evidence="5">The sequence shown here is derived from an EMBL/GenBank/DDBJ whole genome shotgun (WGS) entry which is preliminary data.</text>
</comment>
<dbReference type="PROSITE" id="PS50600">
    <property type="entry name" value="ULP_PROTEASE"/>
    <property type="match status" value="1"/>
</dbReference>
<dbReference type="InterPro" id="IPR004332">
    <property type="entry name" value="Transposase_MuDR"/>
</dbReference>
<feature type="domain" description="Ubiquitin-like protease family profile" evidence="4">
    <location>
        <begin position="533"/>
        <end position="689"/>
    </location>
</feature>
<comment type="similarity">
    <text evidence="1">Belongs to the peptidase C48 family.</text>
</comment>
<accession>A0A438H1R6</accession>
<name>A0A438H1R6_VITVI</name>
<dbReference type="Gene3D" id="3.40.395.10">
    <property type="entry name" value="Adenoviral Proteinase, Chain A"/>
    <property type="match status" value="1"/>
</dbReference>
<dbReference type="GO" id="GO:0006508">
    <property type="term" value="P:proteolysis"/>
    <property type="evidence" value="ECO:0007669"/>
    <property type="project" value="UniProtKB-KW"/>
</dbReference>
<dbReference type="AlphaFoldDB" id="A0A438H1R6"/>
<dbReference type="InterPro" id="IPR003653">
    <property type="entry name" value="Peptidase_C48_C"/>
</dbReference>
<evidence type="ECO:0000256" key="3">
    <source>
        <dbReference type="ARBA" id="ARBA00022801"/>
    </source>
</evidence>
<gene>
    <name evidence="5" type="ORF">CK203_049815</name>
</gene>
<organism evidence="5 6">
    <name type="scientific">Vitis vinifera</name>
    <name type="common">Grape</name>
    <dbReference type="NCBI Taxonomy" id="29760"/>
    <lineage>
        <taxon>Eukaryota</taxon>
        <taxon>Viridiplantae</taxon>
        <taxon>Streptophyta</taxon>
        <taxon>Embryophyta</taxon>
        <taxon>Tracheophyta</taxon>
        <taxon>Spermatophyta</taxon>
        <taxon>Magnoliopsida</taxon>
        <taxon>eudicotyledons</taxon>
        <taxon>Gunneridae</taxon>
        <taxon>Pentapetalae</taxon>
        <taxon>rosids</taxon>
        <taxon>Vitales</taxon>
        <taxon>Vitaceae</taxon>
        <taxon>Viteae</taxon>
        <taxon>Vitis</taxon>
    </lineage>
</organism>
<evidence type="ECO:0000256" key="1">
    <source>
        <dbReference type="ARBA" id="ARBA00005234"/>
    </source>
</evidence>
<keyword evidence="3" id="KW-0378">Hydrolase</keyword>
<proteinExistence type="inferred from homology"/>
<keyword evidence="2" id="KW-0645">Protease</keyword>
<dbReference type="GO" id="GO:0008234">
    <property type="term" value="F:cysteine-type peptidase activity"/>
    <property type="evidence" value="ECO:0007669"/>
    <property type="project" value="InterPro"/>
</dbReference>
<evidence type="ECO:0000256" key="2">
    <source>
        <dbReference type="ARBA" id="ARBA00022670"/>
    </source>
</evidence>
<evidence type="ECO:0000313" key="6">
    <source>
        <dbReference type="Proteomes" id="UP000288805"/>
    </source>
</evidence>
<dbReference type="Proteomes" id="UP000288805">
    <property type="component" value="Unassembled WGS sequence"/>
</dbReference>
<evidence type="ECO:0000259" key="4">
    <source>
        <dbReference type="PROSITE" id="PS50600"/>
    </source>
</evidence>
<dbReference type="Pfam" id="PF03108">
    <property type="entry name" value="DBD_Tnp_Mut"/>
    <property type="match status" value="1"/>
</dbReference>
<evidence type="ECO:0000313" key="5">
    <source>
        <dbReference type="EMBL" id="RVW78574.1"/>
    </source>
</evidence>
<dbReference type="EMBL" id="QGNW01000294">
    <property type="protein sequence ID" value="RVW78574.1"/>
    <property type="molecule type" value="Genomic_DNA"/>
</dbReference>
<dbReference type="SUPFAM" id="SSF54001">
    <property type="entry name" value="Cysteine proteinases"/>
    <property type="match status" value="1"/>
</dbReference>